<dbReference type="GO" id="GO:0004523">
    <property type="term" value="F:RNA-DNA hybrid ribonuclease activity"/>
    <property type="evidence" value="ECO:0007669"/>
    <property type="project" value="InterPro"/>
</dbReference>
<dbReference type="GO" id="GO:0003676">
    <property type="term" value="F:nucleic acid binding"/>
    <property type="evidence" value="ECO:0007669"/>
    <property type="project" value="InterPro"/>
</dbReference>
<accession>A0A6P9EB03</accession>
<dbReference type="PANTHER" id="PTHR47074">
    <property type="entry name" value="BNAC02G40300D PROTEIN"/>
    <property type="match status" value="1"/>
</dbReference>
<dbReference type="Proteomes" id="UP000235220">
    <property type="component" value="Chromosome 3"/>
</dbReference>
<protein>
    <submittedName>
        <fullName evidence="3">Uncharacterized protein LOC118347996</fullName>
    </submittedName>
</protein>
<evidence type="ECO:0000313" key="3">
    <source>
        <dbReference type="RefSeq" id="XP_035544604.1"/>
    </source>
</evidence>
<organism evidence="2 3">
    <name type="scientific">Juglans regia</name>
    <name type="common">English walnut</name>
    <dbReference type="NCBI Taxonomy" id="51240"/>
    <lineage>
        <taxon>Eukaryota</taxon>
        <taxon>Viridiplantae</taxon>
        <taxon>Streptophyta</taxon>
        <taxon>Embryophyta</taxon>
        <taxon>Tracheophyta</taxon>
        <taxon>Spermatophyta</taxon>
        <taxon>Magnoliopsida</taxon>
        <taxon>eudicotyledons</taxon>
        <taxon>Gunneridae</taxon>
        <taxon>Pentapetalae</taxon>
        <taxon>rosids</taxon>
        <taxon>fabids</taxon>
        <taxon>Fagales</taxon>
        <taxon>Juglandaceae</taxon>
        <taxon>Juglans</taxon>
    </lineage>
</organism>
<sequence length="230" mass="26138">MALILRNIWYRRNRMVFENKFLSPTSIVQMSLSGYEDIKLARERREEYGFQAANNVDSRRGRGWKKPEGKQLKVNFDAVLKESTKKLGLGVIIRDCRGEVFAAASLRRTLSYGAYGAECTALWEAMILCEELGIGEVIFEGDAKIVIDAVSSGERDDSSLGHLVENLQQKLNSHSRWKLAFIHREGNEVAHQLAKLALHGENDMYWVEEGPEAITSQLSIDKMYRELVTI</sequence>
<evidence type="ECO:0000313" key="2">
    <source>
        <dbReference type="Proteomes" id="UP000235220"/>
    </source>
</evidence>
<dbReference type="KEGG" id="jre:118347996"/>
<dbReference type="InterPro" id="IPR044730">
    <property type="entry name" value="RNase_H-like_dom_plant"/>
</dbReference>
<dbReference type="PANTHER" id="PTHR47074:SF48">
    <property type="entry name" value="POLYNUCLEOTIDYL TRANSFERASE, RIBONUCLEASE H-LIKE SUPERFAMILY PROTEIN"/>
    <property type="match status" value="1"/>
</dbReference>
<dbReference type="CDD" id="cd06222">
    <property type="entry name" value="RNase_H_like"/>
    <property type="match status" value="1"/>
</dbReference>
<feature type="domain" description="RNase H type-1" evidence="1">
    <location>
        <begin position="75"/>
        <end position="197"/>
    </location>
</feature>
<dbReference type="OrthoDB" id="948036at2759"/>
<keyword evidence="2" id="KW-1185">Reference proteome</keyword>
<dbReference type="Pfam" id="PF13456">
    <property type="entry name" value="RVT_3"/>
    <property type="match status" value="1"/>
</dbReference>
<dbReference type="InterPro" id="IPR002156">
    <property type="entry name" value="RNaseH_domain"/>
</dbReference>
<dbReference type="InterPro" id="IPR036397">
    <property type="entry name" value="RNaseH_sf"/>
</dbReference>
<proteinExistence type="predicted"/>
<dbReference type="RefSeq" id="XP_035544604.1">
    <property type="nucleotide sequence ID" value="XM_035688711.1"/>
</dbReference>
<name>A0A6P9EB03_JUGRE</name>
<dbReference type="GeneID" id="118347996"/>
<gene>
    <name evidence="3" type="primary">LOC118347996</name>
</gene>
<dbReference type="Gene3D" id="3.30.420.10">
    <property type="entry name" value="Ribonuclease H-like superfamily/Ribonuclease H"/>
    <property type="match status" value="1"/>
</dbReference>
<reference evidence="3" key="1">
    <citation type="submission" date="2025-08" db="UniProtKB">
        <authorList>
            <consortium name="RefSeq"/>
        </authorList>
    </citation>
    <scope>IDENTIFICATION</scope>
    <source>
        <tissue evidence="3">Leaves</tissue>
    </source>
</reference>
<dbReference type="InterPro" id="IPR052929">
    <property type="entry name" value="RNase_H-like_EbsB-rel"/>
</dbReference>
<dbReference type="InterPro" id="IPR012337">
    <property type="entry name" value="RNaseH-like_sf"/>
</dbReference>
<evidence type="ECO:0000259" key="1">
    <source>
        <dbReference type="Pfam" id="PF13456"/>
    </source>
</evidence>
<dbReference type="InParanoid" id="A0A6P9EB03"/>
<dbReference type="AlphaFoldDB" id="A0A6P9EB03"/>
<dbReference type="SUPFAM" id="SSF53098">
    <property type="entry name" value="Ribonuclease H-like"/>
    <property type="match status" value="1"/>
</dbReference>